<feature type="region of interest" description="Disordered" evidence="4">
    <location>
        <begin position="246"/>
        <end position="274"/>
    </location>
</feature>
<accession>A0ABU5MTR1</accession>
<dbReference type="SMART" id="SM00342">
    <property type="entry name" value="HTH_ARAC"/>
    <property type="match status" value="1"/>
</dbReference>
<dbReference type="InterPro" id="IPR050204">
    <property type="entry name" value="AraC_XylS_family_regulators"/>
</dbReference>
<dbReference type="PANTHER" id="PTHR46796">
    <property type="entry name" value="HTH-TYPE TRANSCRIPTIONAL ACTIVATOR RHAS-RELATED"/>
    <property type="match status" value="1"/>
</dbReference>
<dbReference type="PRINTS" id="PR00032">
    <property type="entry name" value="HTHARAC"/>
</dbReference>
<dbReference type="RefSeq" id="WP_322607359.1">
    <property type="nucleotide sequence ID" value="NZ_JARVCO010000002.1"/>
</dbReference>
<proteinExistence type="predicted"/>
<organism evidence="6 7">
    <name type="scientific">Pontiella agarivorans</name>
    <dbReference type="NCBI Taxonomy" id="3038953"/>
    <lineage>
        <taxon>Bacteria</taxon>
        <taxon>Pseudomonadati</taxon>
        <taxon>Kiritimatiellota</taxon>
        <taxon>Kiritimatiellia</taxon>
        <taxon>Kiritimatiellales</taxon>
        <taxon>Pontiellaceae</taxon>
        <taxon>Pontiella</taxon>
    </lineage>
</organism>
<keyword evidence="7" id="KW-1185">Reference proteome</keyword>
<evidence type="ECO:0000259" key="5">
    <source>
        <dbReference type="PROSITE" id="PS01124"/>
    </source>
</evidence>
<dbReference type="InterPro" id="IPR009057">
    <property type="entry name" value="Homeodomain-like_sf"/>
</dbReference>
<sequence>MNTQITLHYGVYQHIAPYWDGTTYYGTTWRLFYNETPGARVITRHEKVDMSPDRIYLSPPRLSFRAMSENNPKQLGIHFHASEPYDRAATRIYAVPLNDLLLKLLKQTLRETRPYPRFLTASGAMYATALTAICLTRIPEKDIQSETLDERIEEAMKFFCDHIRQRIDLEYVAEKVGLSKGAFIRLFKKETGSTPYAWLMDSRIAWACDLLTRDTIPIDLIAEHTGFNDRFHFSKAFKKRMGLAPAAYRDREPRPNQPEEPQKPTEPNSGNCES</sequence>
<feature type="domain" description="HTH araC/xylS-type" evidence="5">
    <location>
        <begin position="153"/>
        <end position="251"/>
    </location>
</feature>
<evidence type="ECO:0000256" key="4">
    <source>
        <dbReference type="SAM" id="MobiDB-lite"/>
    </source>
</evidence>
<evidence type="ECO:0000256" key="2">
    <source>
        <dbReference type="ARBA" id="ARBA00023125"/>
    </source>
</evidence>
<dbReference type="InterPro" id="IPR020449">
    <property type="entry name" value="Tscrpt_reg_AraC-type_HTH"/>
</dbReference>
<dbReference type="PANTHER" id="PTHR46796:SF6">
    <property type="entry name" value="ARAC SUBFAMILY"/>
    <property type="match status" value="1"/>
</dbReference>
<keyword evidence="3" id="KW-0804">Transcription</keyword>
<feature type="compositionally biased region" description="Polar residues" evidence="4">
    <location>
        <begin position="265"/>
        <end position="274"/>
    </location>
</feature>
<dbReference type="PROSITE" id="PS01124">
    <property type="entry name" value="HTH_ARAC_FAMILY_2"/>
    <property type="match status" value="1"/>
</dbReference>
<comment type="caution">
    <text evidence="6">The sequence shown here is derived from an EMBL/GenBank/DDBJ whole genome shotgun (WGS) entry which is preliminary data.</text>
</comment>
<dbReference type="Pfam" id="PF12833">
    <property type="entry name" value="HTH_18"/>
    <property type="match status" value="1"/>
</dbReference>
<dbReference type="SUPFAM" id="SSF46689">
    <property type="entry name" value="Homeodomain-like"/>
    <property type="match status" value="2"/>
</dbReference>
<protein>
    <submittedName>
        <fullName evidence="6">AraC family transcriptional regulator</fullName>
    </submittedName>
</protein>
<evidence type="ECO:0000313" key="7">
    <source>
        <dbReference type="Proteomes" id="UP001290861"/>
    </source>
</evidence>
<gene>
    <name evidence="6" type="ORF">P9H32_02885</name>
</gene>
<evidence type="ECO:0000256" key="1">
    <source>
        <dbReference type="ARBA" id="ARBA00023015"/>
    </source>
</evidence>
<dbReference type="InterPro" id="IPR018060">
    <property type="entry name" value="HTH_AraC"/>
</dbReference>
<keyword evidence="1" id="KW-0805">Transcription regulation</keyword>
<keyword evidence="2" id="KW-0238">DNA-binding</keyword>
<dbReference type="EMBL" id="JARVCO010000002">
    <property type="protein sequence ID" value="MDZ8117558.1"/>
    <property type="molecule type" value="Genomic_DNA"/>
</dbReference>
<dbReference type="Proteomes" id="UP001290861">
    <property type="component" value="Unassembled WGS sequence"/>
</dbReference>
<evidence type="ECO:0000256" key="3">
    <source>
        <dbReference type="ARBA" id="ARBA00023163"/>
    </source>
</evidence>
<reference evidence="6 7" key="1">
    <citation type="journal article" date="2024" name="Appl. Environ. Microbiol.">
        <title>Pontiella agarivorans sp. nov., a novel marine anaerobic bacterium capable of degrading macroalgal polysaccharides and fixing nitrogen.</title>
        <authorList>
            <person name="Liu N."/>
            <person name="Kivenson V."/>
            <person name="Peng X."/>
            <person name="Cui Z."/>
            <person name="Lankiewicz T.S."/>
            <person name="Gosselin K.M."/>
            <person name="English C.J."/>
            <person name="Blair E.M."/>
            <person name="O'Malley M.A."/>
            <person name="Valentine D.L."/>
        </authorList>
    </citation>
    <scope>NUCLEOTIDE SEQUENCE [LARGE SCALE GENOMIC DNA]</scope>
    <source>
        <strain evidence="6 7">NLcol2</strain>
    </source>
</reference>
<name>A0ABU5MTR1_9BACT</name>
<dbReference type="Gene3D" id="1.10.10.60">
    <property type="entry name" value="Homeodomain-like"/>
    <property type="match status" value="2"/>
</dbReference>
<evidence type="ECO:0000313" key="6">
    <source>
        <dbReference type="EMBL" id="MDZ8117558.1"/>
    </source>
</evidence>